<reference evidence="1 2" key="1">
    <citation type="journal article" date="2003" name="DNA Res.">
        <title>Complete genome structure of Gloeobacter violaceus PCC 7421, a cyanobacterium that lacks thylakoids.</title>
        <authorList>
            <person name="Nakamura Y."/>
            <person name="Kaneko T."/>
            <person name="Sato S."/>
            <person name="Mimuro M."/>
            <person name="Miyashita H."/>
            <person name="Tsuchiya T."/>
            <person name="Sasamoto S."/>
            <person name="Watanabe A."/>
            <person name="Kawashima K."/>
            <person name="Kishida Y."/>
            <person name="Kiyokawa C."/>
            <person name="Kohara M."/>
            <person name="Matsumoto M."/>
            <person name="Matsuno A."/>
            <person name="Nakazaki N."/>
            <person name="Shimpo S."/>
            <person name="Takeuchi C."/>
            <person name="Yamada M."/>
            <person name="Tabata S."/>
        </authorList>
    </citation>
    <scope>NUCLEOTIDE SEQUENCE [LARGE SCALE GENOMIC DNA]</scope>
    <source>
        <strain evidence="2">ATCC 29082 / PCC 7421</strain>
    </source>
</reference>
<evidence type="ECO:0000313" key="2">
    <source>
        <dbReference type="Proteomes" id="UP000000557"/>
    </source>
</evidence>
<name>Q7NJX0_GLOVI</name>
<protein>
    <submittedName>
        <fullName evidence="1">Glr1711 protein</fullName>
    </submittedName>
</protein>
<evidence type="ECO:0000313" key="1">
    <source>
        <dbReference type="EMBL" id="BAC89652.1"/>
    </source>
</evidence>
<organism evidence="1 2">
    <name type="scientific">Gloeobacter violaceus (strain ATCC 29082 / PCC 7421)</name>
    <dbReference type="NCBI Taxonomy" id="251221"/>
    <lineage>
        <taxon>Bacteria</taxon>
        <taxon>Bacillati</taxon>
        <taxon>Cyanobacteriota</taxon>
        <taxon>Cyanophyceae</taxon>
        <taxon>Gloeobacterales</taxon>
        <taxon>Gloeobacteraceae</taxon>
        <taxon>Gloeobacter</taxon>
    </lineage>
</organism>
<reference evidence="1 2" key="2">
    <citation type="journal article" date="2003" name="DNA Res.">
        <title>Complete genome structure of Gloeobacter violaceus PCC 7421, a cyanobacterium that lacks thylakoids (supplement).</title>
        <authorList>
            <person name="Nakamura Y."/>
            <person name="Kaneko T."/>
            <person name="Sato S."/>
            <person name="Mimuro M."/>
            <person name="Miyashita H."/>
            <person name="Tsuchiya T."/>
            <person name="Sasamoto S."/>
            <person name="Watanabe A."/>
            <person name="Kawashima K."/>
            <person name="Kishida Y."/>
            <person name="Kiyokawa C."/>
            <person name="Kohara M."/>
            <person name="Matsumoto M."/>
            <person name="Matsuno A."/>
            <person name="Nakazaki N."/>
            <person name="Shimpo S."/>
            <person name="Takeuchi C."/>
            <person name="Yamada M."/>
            <person name="Tabata S."/>
        </authorList>
    </citation>
    <scope>NUCLEOTIDE SEQUENCE [LARGE SCALE GENOMIC DNA]</scope>
    <source>
        <strain evidence="2">ATCC 29082 / PCC 7421</strain>
    </source>
</reference>
<sequence>MQVLNVQRALVFYQQIKQRETQLYIEGILDRFGSEADKNRFKKARSQYSIYVETVELDIASVIVRELEKLRNDFESGIRDLDKAIDDLDATVDLLNALASVLGILAKIITLPV</sequence>
<dbReference type="KEGG" id="gvi:glr1711"/>
<dbReference type="RefSeq" id="WP_011141710.1">
    <property type="nucleotide sequence ID" value="NC_005125.1"/>
</dbReference>
<accession>Q7NJX0</accession>
<dbReference type="InParanoid" id="Q7NJX0"/>
<gene>
    <name evidence="1" type="ordered locus">glr1711</name>
</gene>
<dbReference type="EnsemblBacteria" id="BAC89652">
    <property type="protein sequence ID" value="BAC89652"/>
    <property type="gene ID" value="BAC89652"/>
</dbReference>
<dbReference type="HOGENOM" id="CLU_2129896_0_0_3"/>
<dbReference type="EMBL" id="BA000045">
    <property type="protein sequence ID" value="BAC89652.1"/>
    <property type="molecule type" value="Genomic_DNA"/>
</dbReference>
<keyword evidence="2" id="KW-1185">Reference proteome</keyword>
<dbReference type="AlphaFoldDB" id="Q7NJX0"/>
<proteinExistence type="predicted"/>
<dbReference type="Proteomes" id="UP000000557">
    <property type="component" value="Chromosome"/>
</dbReference>